<dbReference type="KEGG" id="arf:AR1Y2_2883"/>
<accession>A0A4P8IHN7</accession>
<protein>
    <submittedName>
        <fullName evidence="1">Uncharacterized protein</fullName>
    </submittedName>
</protein>
<dbReference type="Proteomes" id="UP000298653">
    <property type="component" value="Chromosome"/>
</dbReference>
<reference evidence="1 2" key="1">
    <citation type="submission" date="2019-05" db="EMBL/GenBank/DDBJ databases">
        <title>Complete genome sequencing of Anaerostipes rhamnosivorans.</title>
        <authorList>
            <person name="Bui T.P.N."/>
            <person name="de Vos W.M."/>
        </authorList>
    </citation>
    <scope>NUCLEOTIDE SEQUENCE [LARGE SCALE GENOMIC DNA]</scope>
    <source>
        <strain evidence="1 2">1y2</strain>
    </source>
</reference>
<evidence type="ECO:0000313" key="2">
    <source>
        <dbReference type="Proteomes" id="UP000298653"/>
    </source>
</evidence>
<dbReference type="AlphaFoldDB" id="A0A4P8IHN7"/>
<keyword evidence="2" id="KW-1185">Reference proteome</keyword>
<proteinExistence type="predicted"/>
<name>A0A4P8IHN7_9FIRM</name>
<gene>
    <name evidence="1" type="ORF">AR1Y2_2883</name>
</gene>
<dbReference type="RefSeq" id="WP_137329587.1">
    <property type="nucleotide sequence ID" value="NZ_CP040058.1"/>
</dbReference>
<dbReference type="OrthoDB" id="3034473at2"/>
<organism evidence="1 2">
    <name type="scientific">Anaerostipes rhamnosivorans</name>
    <dbReference type="NCBI Taxonomy" id="1229621"/>
    <lineage>
        <taxon>Bacteria</taxon>
        <taxon>Bacillati</taxon>
        <taxon>Bacillota</taxon>
        <taxon>Clostridia</taxon>
        <taxon>Lachnospirales</taxon>
        <taxon>Lachnospiraceae</taxon>
        <taxon>Anaerostipes</taxon>
    </lineage>
</organism>
<dbReference type="EMBL" id="CP040058">
    <property type="protein sequence ID" value="QCP36337.1"/>
    <property type="molecule type" value="Genomic_DNA"/>
</dbReference>
<evidence type="ECO:0000313" key="1">
    <source>
        <dbReference type="EMBL" id="QCP36337.1"/>
    </source>
</evidence>
<sequence>MSKDVYIVHCVDTEGPLYESLEATFSRLKEIFGVDLEPTRKNLNKIQNREIDLNGKEDLVADAFADNRISTLGSWTEVDKVLDDLMSESFRNKVVDSENNGWVFNWFCLDHVGFTGNNPRRRDAGFGNIYEHYLTKIKENHCEKKDLLQFHYHPLPFNGHYNYCGTSYINSNNLFEIMCRRLIDKQAFPASYRAGMEAERPDAHWFLEQWIPFDYSNDSYERENSSRQPDLRDGRYGDWRHASMKWRPYHPSHDDYQEEGYCHRWITRCISLDSRVAKLETQDVKEAFEQADRGETAILSFANHDFRDMHKEVENAMYMIKSTADKYPDVKYHFVDAIEAMKKTEGLEAAAPEFNVKLAKDQDNDACELVVMARNSIFGTQPFLAIKTITGQYFWDNWDYGLQKGKWTYVFDDKTLHFNTIDTIAFASNNDEGKTEIIIVKVREGKGLRLYKHGQRILQKQEFNL</sequence>